<dbReference type="GO" id="GO:0016887">
    <property type="term" value="F:ATP hydrolysis activity"/>
    <property type="evidence" value="ECO:0007669"/>
    <property type="project" value="InterPro"/>
</dbReference>
<keyword evidence="4 9" id="KW-0812">Transmembrane</keyword>
<dbReference type="GO" id="GO:0015421">
    <property type="term" value="F:ABC-type oligopeptide transporter activity"/>
    <property type="evidence" value="ECO:0007669"/>
    <property type="project" value="TreeGrafter"/>
</dbReference>
<dbReference type="Gene3D" id="3.40.50.300">
    <property type="entry name" value="P-loop containing nucleotide triphosphate hydrolases"/>
    <property type="match status" value="1"/>
</dbReference>
<dbReference type="InterPro" id="IPR017871">
    <property type="entry name" value="ABC_transporter-like_CS"/>
</dbReference>
<dbReference type="CDD" id="cd18542">
    <property type="entry name" value="ABC_6TM_YknU_like"/>
    <property type="match status" value="1"/>
</dbReference>
<dbReference type="PROSITE" id="PS50929">
    <property type="entry name" value="ABC_TM1F"/>
    <property type="match status" value="1"/>
</dbReference>
<evidence type="ECO:0000256" key="1">
    <source>
        <dbReference type="ARBA" id="ARBA00004651"/>
    </source>
</evidence>
<feature type="transmembrane region" description="Helical" evidence="9">
    <location>
        <begin position="272"/>
        <end position="294"/>
    </location>
</feature>
<accession>A0A7J3X701</accession>
<feature type="transmembrane region" description="Helical" evidence="9">
    <location>
        <begin position="238"/>
        <end position="260"/>
    </location>
</feature>
<evidence type="ECO:0000259" key="10">
    <source>
        <dbReference type="PROSITE" id="PS50893"/>
    </source>
</evidence>
<dbReference type="EMBL" id="DRZM01000132">
    <property type="protein sequence ID" value="HHP04932.1"/>
    <property type="molecule type" value="Genomic_DNA"/>
</dbReference>
<evidence type="ECO:0000256" key="9">
    <source>
        <dbReference type="SAM" id="Phobius"/>
    </source>
</evidence>
<evidence type="ECO:0000256" key="8">
    <source>
        <dbReference type="ARBA" id="ARBA00023136"/>
    </source>
</evidence>
<organism evidence="12">
    <name type="scientific">Thermofilum pendens</name>
    <dbReference type="NCBI Taxonomy" id="2269"/>
    <lineage>
        <taxon>Archaea</taxon>
        <taxon>Thermoproteota</taxon>
        <taxon>Thermoprotei</taxon>
        <taxon>Thermofilales</taxon>
        <taxon>Thermofilaceae</taxon>
        <taxon>Thermofilum</taxon>
    </lineage>
</organism>
<dbReference type="InterPro" id="IPR011527">
    <property type="entry name" value="ABC1_TM_dom"/>
</dbReference>
<feature type="transmembrane region" description="Helical" evidence="9">
    <location>
        <begin position="56"/>
        <end position="73"/>
    </location>
</feature>
<keyword evidence="2" id="KW-0813">Transport</keyword>
<keyword evidence="6 12" id="KW-0067">ATP-binding</keyword>
<keyword evidence="3" id="KW-1003">Cell membrane</keyword>
<dbReference type="Pfam" id="PF00664">
    <property type="entry name" value="ABC_membrane"/>
    <property type="match status" value="1"/>
</dbReference>
<feature type="domain" description="ABC transporter" evidence="10">
    <location>
        <begin position="332"/>
        <end position="563"/>
    </location>
</feature>
<sequence>MRLWDLLAYLPRHKREAAIATVSALLAALAGVYAPLVARRAVDLAISLRWEEVPPLLAAFVALTMAQGFFAYIQGVSARRLSEGIAFDLRVELYRKLHDLSLSFIHRQGAGGLVARVTGDVEQVKRFFEVLTAFLGGSVLVGFSVAAMLAIDVQLALLALAILLVLPLLSRKLSPRIRRLFDISREQYARMSTILQETIVSIIPIRAVNAARYMLDRFSQHNRAFSEAMVKAGRYRALFWPTLILLSNAATVVILLAGGWKIATGSLTVGDLTAFTMYVGMISWPMTQLGFVIVNMERARVAISRVHEVLSAKPDVEEAPDAAELRVAQGRVEFRDVWFSYDGQNYVLKGVSFEVKPGEVVAVTGPPGCGKSTLAGLLIRLADPQRGAILIDGQDIRRVKLESLRRNVTIVHQDIYLFPDTIRNNIAFARPDASEEEITEAAKLAHIHDFVASLPQGYDTPVGERGVTLSGGQRQRVALARALLARPKVIVLDDTTSEVDAETERAIYDALTGNLRGHTIIVITQRPSTMALADRVLVMESGRIVAELKPRVEVVQVWRGGTA</sequence>
<feature type="transmembrane region" description="Helical" evidence="9">
    <location>
        <begin position="153"/>
        <end position="170"/>
    </location>
</feature>
<keyword evidence="7 9" id="KW-1133">Transmembrane helix</keyword>
<dbReference type="InterPro" id="IPR003593">
    <property type="entry name" value="AAA+_ATPase"/>
</dbReference>
<protein>
    <submittedName>
        <fullName evidence="12">ABC transporter ATP-binding protein</fullName>
    </submittedName>
</protein>
<feature type="transmembrane region" description="Helical" evidence="9">
    <location>
        <begin position="127"/>
        <end position="147"/>
    </location>
</feature>
<dbReference type="PANTHER" id="PTHR43394:SF1">
    <property type="entry name" value="ATP-BINDING CASSETTE SUB-FAMILY B MEMBER 10, MITOCHONDRIAL"/>
    <property type="match status" value="1"/>
</dbReference>
<gene>
    <name evidence="12" type="ORF">ENM88_04185</name>
</gene>
<reference evidence="12" key="1">
    <citation type="journal article" date="2020" name="mSystems">
        <title>Genome- and Community-Level Interaction Insights into Carbon Utilization and Element Cycling Functions of Hydrothermarchaeota in Hydrothermal Sediment.</title>
        <authorList>
            <person name="Zhou Z."/>
            <person name="Liu Y."/>
            <person name="Xu W."/>
            <person name="Pan J."/>
            <person name="Luo Z.H."/>
            <person name="Li M."/>
        </authorList>
    </citation>
    <scope>NUCLEOTIDE SEQUENCE [LARGE SCALE GENOMIC DNA]</scope>
    <source>
        <strain evidence="12">SpSt-1125</strain>
    </source>
</reference>
<evidence type="ECO:0000256" key="7">
    <source>
        <dbReference type="ARBA" id="ARBA00022989"/>
    </source>
</evidence>
<dbReference type="PANTHER" id="PTHR43394">
    <property type="entry name" value="ATP-DEPENDENT PERMEASE MDL1, MITOCHONDRIAL"/>
    <property type="match status" value="1"/>
</dbReference>
<dbReference type="SUPFAM" id="SSF52540">
    <property type="entry name" value="P-loop containing nucleoside triphosphate hydrolases"/>
    <property type="match status" value="1"/>
</dbReference>
<keyword evidence="5" id="KW-0547">Nucleotide-binding</keyword>
<comment type="subcellular location">
    <subcellularLocation>
        <location evidence="1">Cell membrane</location>
        <topology evidence="1">Multi-pass membrane protein</topology>
    </subcellularLocation>
</comment>
<dbReference type="InterPro" id="IPR027417">
    <property type="entry name" value="P-loop_NTPase"/>
</dbReference>
<dbReference type="SUPFAM" id="SSF90123">
    <property type="entry name" value="ABC transporter transmembrane region"/>
    <property type="match status" value="1"/>
</dbReference>
<keyword evidence="8 9" id="KW-0472">Membrane</keyword>
<evidence type="ECO:0000256" key="4">
    <source>
        <dbReference type="ARBA" id="ARBA00022692"/>
    </source>
</evidence>
<evidence type="ECO:0000256" key="5">
    <source>
        <dbReference type="ARBA" id="ARBA00022741"/>
    </source>
</evidence>
<dbReference type="AlphaFoldDB" id="A0A7J3X701"/>
<evidence type="ECO:0000256" key="3">
    <source>
        <dbReference type="ARBA" id="ARBA00022475"/>
    </source>
</evidence>
<dbReference type="GO" id="GO:0005886">
    <property type="term" value="C:plasma membrane"/>
    <property type="evidence" value="ECO:0007669"/>
    <property type="project" value="UniProtKB-SubCell"/>
</dbReference>
<name>A0A7J3X701_THEPE</name>
<dbReference type="SMART" id="SM00382">
    <property type="entry name" value="AAA"/>
    <property type="match status" value="1"/>
</dbReference>
<comment type="caution">
    <text evidence="12">The sequence shown here is derived from an EMBL/GenBank/DDBJ whole genome shotgun (WGS) entry which is preliminary data.</text>
</comment>
<dbReference type="FunFam" id="3.40.50.300:FF:000299">
    <property type="entry name" value="ABC transporter ATP-binding protein/permease"/>
    <property type="match status" value="1"/>
</dbReference>
<feature type="domain" description="ABC transmembrane type-1" evidence="11">
    <location>
        <begin position="18"/>
        <end position="298"/>
    </location>
</feature>
<dbReference type="PROSITE" id="PS50893">
    <property type="entry name" value="ABC_TRANSPORTER_2"/>
    <property type="match status" value="1"/>
</dbReference>
<dbReference type="Pfam" id="PF00005">
    <property type="entry name" value="ABC_tran"/>
    <property type="match status" value="1"/>
</dbReference>
<evidence type="ECO:0000256" key="2">
    <source>
        <dbReference type="ARBA" id="ARBA00022448"/>
    </source>
</evidence>
<dbReference type="GO" id="GO:0005524">
    <property type="term" value="F:ATP binding"/>
    <property type="evidence" value="ECO:0007669"/>
    <property type="project" value="UniProtKB-KW"/>
</dbReference>
<evidence type="ECO:0000259" key="11">
    <source>
        <dbReference type="PROSITE" id="PS50929"/>
    </source>
</evidence>
<evidence type="ECO:0000313" key="12">
    <source>
        <dbReference type="EMBL" id="HHP04932.1"/>
    </source>
</evidence>
<evidence type="ECO:0000256" key="6">
    <source>
        <dbReference type="ARBA" id="ARBA00022840"/>
    </source>
</evidence>
<dbReference type="InterPro" id="IPR003439">
    <property type="entry name" value="ABC_transporter-like_ATP-bd"/>
</dbReference>
<dbReference type="InterPro" id="IPR036640">
    <property type="entry name" value="ABC1_TM_sf"/>
</dbReference>
<dbReference type="Gene3D" id="1.20.1560.10">
    <property type="entry name" value="ABC transporter type 1, transmembrane domain"/>
    <property type="match status" value="1"/>
</dbReference>
<proteinExistence type="predicted"/>
<dbReference type="PROSITE" id="PS00211">
    <property type="entry name" value="ABC_TRANSPORTER_1"/>
    <property type="match status" value="1"/>
</dbReference>
<feature type="transmembrane region" description="Helical" evidence="9">
    <location>
        <begin position="17"/>
        <end position="36"/>
    </location>
</feature>
<dbReference type="InterPro" id="IPR039421">
    <property type="entry name" value="Type_1_exporter"/>
</dbReference>